<proteinExistence type="predicted"/>
<name>A0ABY1KQ76_9FLAO</name>
<sequence length="270" mass="32107">MKFGDITIEDKLGEEYTKHRIFAELTAYSDFYESLSFSIMNWMSQGTKSFINLDTYAISSIKGTINSISQILRKGRINDAYALIRKYYDSTYINIYSNLYLQDNFSIDNFIVEQIDNWRNGTETIPEFRVISKYIKESETLMPITNLLKKDDRLKKIRDRCNDNTHYNFFHNMLLNDNEIHNPNRIKYLDIISYDIESLFIQHFAYLFYSNDHFFMSSDYSDSMDIGITPEEDSQYWVAPFIQKIFTELIVKKRPDLGKEIKDNTKMHLK</sequence>
<dbReference type="Proteomes" id="UP000185728">
    <property type="component" value="Unassembled WGS sequence"/>
</dbReference>
<accession>A0ABY1KQ76</accession>
<dbReference type="RefSeq" id="WP_217694786.1">
    <property type="nucleotide sequence ID" value="NZ_FTOB01000002.1"/>
</dbReference>
<dbReference type="EMBL" id="FTOB01000002">
    <property type="protein sequence ID" value="SIS47331.1"/>
    <property type="molecule type" value="Genomic_DNA"/>
</dbReference>
<gene>
    <name evidence="1" type="ORF">SAMN05421766_102122</name>
</gene>
<protein>
    <submittedName>
        <fullName evidence="1">Uncharacterized protein</fullName>
    </submittedName>
</protein>
<reference evidence="1 2" key="1">
    <citation type="submission" date="2017-01" db="EMBL/GenBank/DDBJ databases">
        <authorList>
            <person name="Varghese N."/>
            <person name="Submissions S."/>
        </authorList>
    </citation>
    <scope>NUCLEOTIDE SEQUENCE [LARGE SCALE GENOMIC DNA]</scope>
    <source>
        <strain evidence="1 2">DSM 2061</strain>
    </source>
</reference>
<keyword evidence="2" id="KW-1185">Reference proteome</keyword>
<organism evidence="1 2">
    <name type="scientific">Zobellia uliginosa</name>
    <dbReference type="NCBI Taxonomy" id="143224"/>
    <lineage>
        <taxon>Bacteria</taxon>
        <taxon>Pseudomonadati</taxon>
        <taxon>Bacteroidota</taxon>
        <taxon>Flavobacteriia</taxon>
        <taxon>Flavobacteriales</taxon>
        <taxon>Flavobacteriaceae</taxon>
        <taxon>Zobellia</taxon>
    </lineage>
</organism>
<evidence type="ECO:0000313" key="2">
    <source>
        <dbReference type="Proteomes" id="UP000185728"/>
    </source>
</evidence>
<comment type="caution">
    <text evidence="1">The sequence shown here is derived from an EMBL/GenBank/DDBJ whole genome shotgun (WGS) entry which is preliminary data.</text>
</comment>
<evidence type="ECO:0000313" key="1">
    <source>
        <dbReference type="EMBL" id="SIS47331.1"/>
    </source>
</evidence>